<keyword evidence="2" id="KW-1185">Reference proteome</keyword>
<evidence type="ECO:0000313" key="1">
    <source>
        <dbReference type="EMBL" id="MBM7632910.1"/>
    </source>
</evidence>
<dbReference type="RefSeq" id="WP_204697376.1">
    <property type="nucleotide sequence ID" value="NZ_JAFBEC010000005.1"/>
</dbReference>
<dbReference type="Proteomes" id="UP000741863">
    <property type="component" value="Unassembled WGS sequence"/>
</dbReference>
<gene>
    <name evidence="1" type="ORF">JOD17_002004</name>
</gene>
<organism evidence="1 2">
    <name type="scientific">Geomicrobium sediminis</name>
    <dbReference type="NCBI Taxonomy" id="1347788"/>
    <lineage>
        <taxon>Bacteria</taxon>
        <taxon>Bacillati</taxon>
        <taxon>Bacillota</taxon>
        <taxon>Bacilli</taxon>
        <taxon>Bacillales</taxon>
        <taxon>Geomicrobium</taxon>
    </lineage>
</organism>
<protein>
    <submittedName>
        <fullName evidence="1">Uncharacterized protein</fullName>
    </submittedName>
</protein>
<sequence length="54" mass="6490">MNSIEFFPEVTRLFETSPEPLVMNYTDHEFLVPSSSFRPPYYTEARYEPYYSDV</sequence>
<reference evidence="1 2" key="1">
    <citation type="submission" date="2021-01" db="EMBL/GenBank/DDBJ databases">
        <title>Genomic Encyclopedia of Type Strains, Phase IV (KMG-IV): sequencing the most valuable type-strain genomes for metagenomic binning, comparative biology and taxonomic classification.</title>
        <authorList>
            <person name="Goeker M."/>
        </authorList>
    </citation>
    <scope>NUCLEOTIDE SEQUENCE [LARGE SCALE GENOMIC DNA]</scope>
    <source>
        <strain evidence="1 2">DSM 25540</strain>
    </source>
</reference>
<name>A0ABS2PBY7_9BACL</name>
<evidence type="ECO:0000313" key="2">
    <source>
        <dbReference type="Proteomes" id="UP000741863"/>
    </source>
</evidence>
<comment type="caution">
    <text evidence="1">The sequence shown here is derived from an EMBL/GenBank/DDBJ whole genome shotgun (WGS) entry which is preliminary data.</text>
</comment>
<proteinExistence type="predicted"/>
<accession>A0ABS2PBY7</accession>
<dbReference type="EMBL" id="JAFBEC010000005">
    <property type="protein sequence ID" value="MBM7632910.1"/>
    <property type="molecule type" value="Genomic_DNA"/>
</dbReference>